<dbReference type="Gene3D" id="3.40.605.10">
    <property type="entry name" value="Aldehyde Dehydrogenase, Chain A, domain 1"/>
    <property type="match status" value="1"/>
</dbReference>
<evidence type="ECO:0000313" key="9">
    <source>
        <dbReference type="Proteomes" id="UP001586593"/>
    </source>
</evidence>
<evidence type="ECO:0000256" key="1">
    <source>
        <dbReference type="ARBA" id="ARBA00009986"/>
    </source>
</evidence>
<protein>
    <recommendedName>
        <fullName evidence="3">aldehyde dehydrogenase (NAD(+))</fullName>
        <ecNumber evidence="3">1.2.1.3</ecNumber>
    </recommendedName>
</protein>
<accession>A0ABR3V9F5</accession>
<dbReference type="InterPro" id="IPR015590">
    <property type="entry name" value="Aldehyde_DH_dom"/>
</dbReference>
<evidence type="ECO:0000259" key="7">
    <source>
        <dbReference type="Pfam" id="PF00171"/>
    </source>
</evidence>
<comment type="similarity">
    <text evidence="1 6">Belongs to the aldehyde dehydrogenase family.</text>
</comment>
<comment type="catalytic activity">
    <reaction evidence="4">
        <text>an aldehyde + NAD(+) + H2O = a carboxylate + NADH + 2 H(+)</text>
        <dbReference type="Rhea" id="RHEA:16185"/>
        <dbReference type="ChEBI" id="CHEBI:15377"/>
        <dbReference type="ChEBI" id="CHEBI:15378"/>
        <dbReference type="ChEBI" id="CHEBI:17478"/>
        <dbReference type="ChEBI" id="CHEBI:29067"/>
        <dbReference type="ChEBI" id="CHEBI:57540"/>
        <dbReference type="ChEBI" id="CHEBI:57945"/>
        <dbReference type="EC" id="1.2.1.3"/>
    </reaction>
</comment>
<feature type="active site" evidence="5">
    <location>
        <position position="33"/>
    </location>
</feature>
<proteinExistence type="inferred from homology"/>
<dbReference type="PROSITE" id="PS00687">
    <property type="entry name" value="ALDEHYDE_DEHYDR_GLU"/>
    <property type="match status" value="1"/>
</dbReference>
<organism evidence="8 9">
    <name type="scientific">Phialemonium thermophilum</name>
    <dbReference type="NCBI Taxonomy" id="223376"/>
    <lineage>
        <taxon>Eukaryota</taxon>
        <taxon>Fungi</taxon>
        <taxon>Dikarya</taxon>
        <taxon>Ascomycota</taxon>
        <taxon>Pezizomycotina</taxon>
        <taxon>Sordariomycetes</taxon>
        <taxon>Sordariomycetidae</taxon>
        <taxon>Cephalothecales</taxon>
        <taxon>Cephalothecaceae</taxon>
        <taxon>Phialemonium</taxon>
    </lineage>
</organism>
<dbReference type="SUPFAM" id="SSF53720">
    <property type="entry name" value="ALDH-like"/>
    <property type="match status" value="1"/>
</dbReference>
<evidence type="ECO:0000256" key="6">
    <source>
        <dbReference type="RuleBase" id="RU003345"/>
    </source>
</evidence>
<gene>
    <name evidence="8" type="ORF">VTK73DRAFT_4321</name>
</gene>
<dbReference type="InterPro" id="IPR016161">
    <property type="entry name" value="Ald_DH/histidinol_DH"/>
</dbReference>
<keyword evidence="9" id="KW-1185">Reference proteome</keyword>
<evidence type="ECO:0000256" key="2">
    <source>
        <dbReference type="ARBA" id="ARBA00023002"/>
    </source>
</evidence>
<dbReference type="CDD" id="cd07078">
    <property type="entry name" value="ALDH"/>
    <property type="match status" value="1"/>
</dbReference>
<dbReference type="Gene3D" id="3.40.309.10">
    <property type="entry name" value="Aldehyde Dehydrogenase, Chain A, domain 2"/>
    <property type="match status" value="1"/>
</dbReference>
<dbReference type="InterPro" id="IPR029510">
    <property type="entry name" value="Ald_DH_CS_GLU"/>
</dbReference>
<sequence length="266" mass="29180">MDVRALSFTGSGPTGRLIQEAAARSNLKRVILELGGKSPAIVFDDADIERAVRETAHSIQWNSGQVCMANSRVYVHRRVADRYVAEFKRAFAAVTAGDPTREDVNHGPQADAVQYNNVMRYVEEGKTSGGELALGGRGRLEETGGFFVEPTVFVNTPESARIMKEEVFGPVALINTFETEEEAIRWANDTEYGLYASVYTRDVDRALRVAKALESGYVGVNCTSPATGRDMPFGGYKASGQGREGYLHSLDNFLETKTVLVRVDNL</sequence>
<dbReference type="InterPro" id="IPR016163">
    <property type="entry name" value="Ald_DH_C"/>
</dbReference>
<name>A0ABR3V9F5_9PEZI</name>
<dbReference type="InterPro" id="IPR016162">
    <property type="entry name" value="Ald_DH_N"/>
</dbReference>
<dbReference type="PANTHER" id="PTHR11699">
    <property type="entry name" value="ALDEHYDE DEHYDROGENASE-RELATED"/>
    <property type="match status" value="1"/>
</dbReference>
<evidence type="ECO:0000256" key="5">
    <source>
        <dbReference type="PROSITE-ProRule" id="PRU10007"/>
    </source>
</evidence>
<evidence type="ECO:0000256" key="3">
    <source>
        <dbReference type="ARBA" id="ARBA00024226"/>
    </source>
</evidence>
<evidence type="ECO:0000256" key="4">
    <source>
        <dbReference type="ARBA" id="ARBA00049194"/>
    </source>
</evidence>
<dbReference type="EC" id="1.2.1.3" evidence="3"/>
<dbReference type="Proteomes" id="UP001586593">
    <property type="component" value="Unassembled WGS sequence"/>
</dbReference>
<feature type="domain" description="Aldehyde dehydrogenase" evidence="7">
    <location>
        <begin position="2"/>
        <end position="259"/>
    </location>
</feature>
<reference evidence="8 9" key="1">
    <citation type="journal article" date="2024" name="Commun. Biol.">
        <title>Comparative genomic analysis of thermophilic fungi reveals convergent evolutionary adaptations and gene losses.</title>
        <authorList>
            <person name="Steindorff A.S."/>
            <person name="Aguilar-Pontes M.V."/>
            <person name="Robinson A.J."/>
            <person name="Andreopoulos B."/>
            <person name="LaButti K."/>
            <person name="Kuo A."/>
            <person name="Mondo S."/>
            <person name="Riley R."/>
            <person name="Otillar R."/>
            <person name="Haridas S."/>
            <person name="Lipzen A."/>
            <person name="Grimwood J."/>
            <person name="Schmutz J."/>
            <person name="Clum A."/>
            <person name="Reid I.D."/>
            <person name="Moisan M.C."/>
            <person name="Butler G."/>
            <person name="Nguyen T.T.M."/>
            <person name="Dewar K."/>
            <person name="Conant G."/>
            <person name="Drula E."/>
            <person name="Henrissat B."/>
            <person name="Hansel C."/>
            <person name="Singer S."/>
            <person name="Hutchinson M.I."/>
            <person name="de Vries R.P."/>
            <person name="Natvig D.O."/>
            <person name="Powell A.J."/>
            <person name="Tsang A."/>
            <person name="Grigoriev I.V."/>
        </authorList>
    </citation>
    <scope>NUCLEOTIDE SEQUENCE [LARGE SCALE GENOMIC DNA]</scope>
    <source>
        <strain evidence="8 9">ATCC 24622</strain>
    </source>
</reference>
<dbReference type="EMBL" id="JAZHXJ010002469">
    <property type="protein sequence ID" value="KAL1838478.1"/>
    <property type="molecule type" value="Genomic_DNA"/>
</dbReference>
<evidence type="ECO:0000313" key="8">
    <source>
        <dbReference type="EMBL" id="KAL1838478.1"/>
    </source>
</evidence>
<dbReference type="Pfam" id="PF00171">
    <property type="entry name" value="Aldedh"/>
    <property type="match status" value="1"/>
</dbReference>
<comment type="caution">
    <text evidence="8">The sequence shown here is derived from an EMBL/GenBank/DDBJ whole genome shotgun (WGS) entry which is preliminary data.</text>
</comment>
<keyword evidence="2 6" id="KW-0560">Oxidoreductase</keyword>